<keyword evidence="2" id="KW-0812">Transmembrane</keyword>
<evidence type="ECO:0000256" key="1">
    <source>
        <dbReference type="SAM" id="MobiDB-lite"/>
    </source>
</evidence>
<protein>
    <recommendedName>
        <fullName evidence="6">Fibronectin type III domain-containing protein</fullName>
    </recommendedName>
</protein>
<keyword evidence="2" id="KW-0472">Membrane</keyword>
<dbReference type="Proteomes" id="UP000287033">
    <property type="component" value="Unassembled WGS sequence"/>
</dbReference>
<dbReference type="OrthoDB" id="9450734at2759"/>
<dbReference type="PANTHER" id="PTHR39233:SF1">
    <property type="entry name" value="FIBRONECTIN TYPE III DOMAIN-CONTAINING PROTEIN 10"/>
    <property type="match status" value="1"/>
</dbReference>
<dbReference type="OMA" id="YTRFPCD"/>
<dbReference type="InterPro" id="IPR034446">
    <property type="entry name" value="Fndc10"/>
</dbReference>
<dbReference type="Pfam" id="PF17742">
    <property type="entry name" value="Fndc10"/>
    <property type="match status" value="1"/>
</dbReference>
<evidence type="ECO:0000256" key="2">
    <source>
        <dbReference type="SAM" id="Phobius"/>
    </source>
</evidence>
<dbReference type="PANTHER" id="PTHR39233">
    <property type="entry name" value="FIBRONECTIN TYPE III DOMAIN-CONTAINING PROTEIN 10"/>
    <property type="match status" value="1"/>
</dbReference>
<dbReference type="AlphaFoldDB" id="A0A401SF67"/>
<evidence type="ECO:0000313" key="5">
    <source>
        <dbReference type="Proteomes" id="UP000287033"/>
    </source>
</evidence>
<evidence type="ECO:0008006" key="6">
    <source>
        <dbReference type="Google" id="ProtNLM"/>
    </source>
</evidence>
<gene>
    <name evidence="4" type="ORF">chiPu_0007486</name>
</gene>
<proteinExistence type="predicted"/>
<feature type="chain" id="PRO_5019324880" description="Fibronectin type III domain-containing protein" evidence="3">
    <location>
        <begin position="17"/>
        <end position="256"/>
    </location>
</feature>
<keyword evidence="3" id="KW-0732">Signal</keyword>
<evidence type="ECO:0000313" key="4">
    <source>
        <dbReference type="EMBL" id="GCC29049.1"/>
    </source>
</evidence>
<reference evidence="4 5" key="1">
    <citation type="journal article" date="2018" name="Nat. Ecol. Evol.">
        <title>Shark genomes provide insights into elasmobranch evolution and the origin of vertebrates.</title>
        <authorList>
            <person name="Hara Y"/>
            <person name="Yamaguchi K"/>
            <person name="Onimaru K"/>
            <person name="Kadota M"/>
            <person name="Koyanagi M"/>
            <person name="Keeley SD"/>
            <person name="Tatsumi K"/>
            <person name="Tanaka K"/>
            <person name="Motone F"/>
            <person name="Kageyama Y"/>
            <person name="Nozu R"/>
            <person name="Adachi N"/>
            <person name="Nishimura O"/>
            <person name="Nakagawa R"/>
            <person name="Tanegashima C"/>
            <person name="Kiyatake I"/>
            <person name="Matsumoto R"/>
            <person name="Murakumo K"/>
            <person name="Nishida K"/>
            <person name="Terakita A"/>
            <person name="Kuratani S"/>
            <person name="Sato K"/>
            <person name="Hyodo S Kuraku.S."/>
        </authorList>
    </citation>
    <scope>NUCLEOTIDE SEQUENCE [LARGE SCALE GENOMIC DNA]</scope>
</reference>
<organism evidence="4 5">
    <name type="scientific">Chiloscyllium punctatum</name>
    <name type="common">Brownbanded bambooshark</name>
    <name type="synonym">Hemiscyllium punctatum</name>
    <dbReference type="NCBI Taxonomy" id="137246"/>
    <lineage>
        <taxon>Eukaryota</taxon>
        <taxon>Metazoa</taxon>
        <taxon>Chordata</taxon>
        <taxon>Craniata</taxon>
        <taxon>Vertebrata</taxon>
        <taxon>Chondrichthyes</taxon>
        <taxon>Elasmobranchii</taxon>
        <taxon>Galeomorphii</taxon>
        <taxon>Galeoidea</taxon>
        <taxon>Orectolobiformes</taxon>
        <taxon>Hemiscylliidae</taxon>
        <taxon>Chiloscyllium</taxon>
    </lineage>
</organism>
<name>A0A401SF67_CHIPU</name>
<comment type="caution">
    <text evidence="4">The sequence shown here is derived from an EMBL/GenBank/DDBJ whole genome shotgun (WGS) entry which is preliminary data.</text>
</comment>
<keyword evidence="2" id="KW-1133">Transmembrane helix</keyword>
<feature type="transmembrane region" description="Helical" evidence="2">
    <location>
        <begin position="205"/>
        <end position="231"/>
    </location>
</feature>
<sequence length="256" mass="27962">MLLLLLPPLLLLLRWGEPRLQDGDALVGSSWNTSRAGLLRARAGAAGVTGAPNNSEPEPQEETGSGLEDSTCAYKVLLNGRGGGGGRICFRSTDSGFRCGPGSCRVYRSGPWLVANVLANSSVFLQWRPRSVRHLRGFQLNCSWSGLYTQFQCDSVQLGVACRDYLLSSVHDSVEYRICLHTLYSGRRDEECLQFRAEPAGMQDIVIAMTAVGGSICVMLVIICLLVAYITENIMHPAFGRPSAKRAREEHRLATS</sequence>
<feature type="signal peptide" evidence="3">
    <location>
        <begin position="1"/>
        <end position="16"/>
    </location>
</feature>
<accession>A0A401SF67</accession>
<evidence type="ECO:0000256" key="3">
    <source>
        <dbReference type="SAM" id="SignalP"/>
    </source>
</evidence>
<feature type="region of interest" description="Disordered" evidence="1">
    <location>
        <begin position="47"/>
        <end position="67"/>
    </location>
</feature>
<dbReference type="STRING" id="137246.A0A401SF67"/>
<dbReference type="EMBL" id="BEZZ01000232">
    <property type="protein sequence ID" value="GCC29049.1"/>
    <property type="molecule type" value="Genomic_DNA"/>
</dbReference>
<keyword evidence="5" id="KW-1185">Reference proteome</keyword>